<dbReference type="EMBL" id="JACASE010000018">
    <property type="protein sequence ID" value="KAF6395333.1"/>
    <property type="molecule type" value="Genomic_DNA"/>
</dbReference>
<evidence type="ECO:0000256" key="1">
    <source>
        <dbReference type="SAM" id="MobiDB-lite"/>
    </source>
</evidence>
<keyword evidence="4" id="KW-1185">Reference proteome</keyword>
<evidence type="ECO:0000313" key="4">
    <source>
        <dbReference type="Proteomes" id="UP000593571"/>
    </source>
</evidence>
<name>A0A7J8B914_ROUAE</name>
<gene>
    <name evidence="3" type="ORF">HJG63_009896</name>
</gene>
<sequence length="139" mass="15352">MDDYYTQGVFFRLIFGLIFFFLSPACELDFKFGKGEGSSFLLCLPQPPPAAELGRLEAGLRSVIPSPYCKASSAGLVLAAVLVILRAKEIEPRNCVSGFPRPAKETDLLLRHILSNLGPGHPGARPESRYQRKKDEENI</sequence>
<protein>
    <submittedName>
        <fullName evidence="3">Uncharacterized protein</fullName>
    </submittedName>
</protein>
<evidence type="ECO:0000313" key="3">
    <source>
        <dbReference type="EMBL" id="KAF6395333.1"/>
    </source>
</evidence>
<feature type="region of interest" description="Disordered" evidence="1">
    <location>
        <begin position="117"/>
        <end position="139"/>
    </location>
</feature>
<dbReference type="AlphaFoldDB" id="A0A7J8B914"/>
<dbReference type="Proteomes" id="UP000593571">
    <property type="component" value="Unassembled WGS sequence"/>
</dbReference>
<keyword evidence="2" id="KW-0812">Transmembrane</keyword>
<proteinExistence type="predicted"/>
<organism evidence="3 4">
    <name type="scientific">Rousettus aegyptiacus</name>
    <name type="common">Egyptian fruit bat</name>
    <name type="synonym">Pteropus aegyptiacus</name>
    <dbReference type="NCBI Taxonomy" id="9407"/>
    <lineage>
        <taxon>Eukaryota</taxon>
        <taxon>Metazoa</taxon>
        <taxon>Chordata</taxon>
        <taxon>Craniata</taxon>
        <taxon>Vertebrata</taxon>
        <taxon>Euteleostomi</taxon>
        <taxon>Mammalia</taxon>
        <taxon>Eutheria</taxon>
        <taxon>Laurasiatheria</taxon>
        <taxon>Chiroptera</taxon>
        <taxon>Yinpterochiroptera</taxon>
        <taxon>Pteropodoidea</taxon>
        <taxon>Pteropodidae</taxon>
        <taxon>Rousettinae</taxon>
        <taxon>Rousettus</taxon>
    </lineage>
</organism>
<evidence type="ECO:0000256" key="2">
    <source>
        <dbReference type="SAM" id="Phobius"/>
    </source>
</evidence>
<reference evidence="3 4" key="1">
    <citation type="journal article" date="2020" name="Nature">
        <title>Six reference-quality genomes reveal evolution of bat adaptations.</title>
        <authorList>
            <person name="Jebb D."/>
            <person name="Huang Z."/>
            <person name="Pippel M."/>
            <person name="Hughes G.M."/>
            <person name="Lavrichenko K."/>
            <person name="Devanna P."/>
            <person name="Winkler S."/>
            <person name="Jermiin L.S."/>
            <person name="Skirmuntt E.C."/>
            <person name="Katzourakis A."/>
            <person name="Burkitt-Gray L."/>
            <person name="Ray D.A."/>
            <person name="Sullivan K.A.M."/>
            <person name="Roscito J.G."/>
            <person name="Kirilenko B.M."/>
            <person name="Davalos L.M."/>
            <person name="Corthals A.P."/>
            <person name="Power M.L."/>
            <person name="Jones G."/>
            <person name="Ransome R.D."/>
            <person name="Dechmann D.K.N."/>
            <person name="Locatelli A.G."/>
            <person name="Puechmaille S.J."/>
            <person name="Fedrigo O."/>
            <person name="Jarvis E.D."/>
            <person name="Hiller M."/>
            <person name="Vernes S.C."/>
            <person name="Myers E.W."/>
            <person name="Teeling E.C."/>
        </authorList>
    </citation>
    <scope>NUCLEOTIDE SEQUENCE [LARGE SCALE GENOMIC DNA]</scope>
    <source>
        <strain evidence="3">MRouAeg1</strain>
        <tissue evidence="3">Muscle</tissue>
    </source>
</reference>
<keyword evidence="2" id="KW-0472">Membrane</keyword>
<keyword evidence="2" id="KW-1133">Transmembrane helix</keyword>
<feature type="compositionally biased region" description="Basic and acidic residues" evidence="1">
    <location>
        <begin position="124"/>
        <end position="139"/>
    </location>
</feature>
<comment type="caution">
    <text evidence="3">The sequence shown here is derived from an EMBL/GenBank/DDBJ whole genome shotgun (WGS) entry which is preliminary data.</text>
</comment>
<accession>A0A7J8B914</accession>
<feature type="transmembrane region" description="Helical" evidence="2">
    <location>
        <begin position="6"/>
        <end position="26"/>
    </location>
</feature>